<evidence type="ECO:0000313" key="7">
    <source>
        <dbReference type="EMBL" id="CDK26269.1"/>
    </source>
</evidence>
<dbReference type="Pfam" id="PF01266">
    <property type="entry name" value="DAO"/>
    <property type="match status" value="1"/>
</dbReference>
<dbReference type="PANTHER" id="PTHR10961">
    <property type="entry name" value="PEROXISOMAL SARCOSINE OXIDASE"/>
    <property type="match status" value="1"/>
</dbReference>
<keyword evidence="5" id="KW-0560">Oxidoreductase</keyword>
<dbReference type="PANTHER" id="PTHR10961:SF24">
    <property type="entry name" value="HYPOTHETICAL FRUCTOSYL AMINE:OXYGEN OXIDOREDUCTASE (EUROFUNG)"/>
    <property type="match status" value="1"/>
</dbReference>
<evidence type="ECO:0000256" key="3">
    <source>
        <dbReference type="ARBA" id="ARBA00022630"/>
    </source>
</evidence>
<dbReference type="InterPro" id="IPR036188">
    <property type="entry name" value="FAD/NAD-bd_sf"/>
</dbReference>
<dbReference type="AlphaFoldDB" id="W6MIH5"/>
<dbReference type="Gene3D" id="3.30.9.10">
    <property type="entry name" value="D-Amino Acid Oxidase, subunit A, domain 2"/>
    <property type="match status" value="1"/>
</dbReference>
<dbReference type="InterPro" id="IPR006076">
    <property type="entry name" value="FAD-dep_OxRdtase"/>
</dbReference>
<feature type="domain" description="FAD dependent oxidoreductase" evidence="6">
    <location>
        <begin position="12"/>
        <end position="376"/>
    </location>
</feature>
<name>W6MIH5_9ASCO</name>
<dbReference type="InterPro" id="IPR045170">
    <property type="entry name" value="MTOX"/>
</dbReference>
<dbReference type="Gene3D" id="3.50.50.60">
    <property type="entry name" value="FAD/NAD(P)-binding domain"/>
    <property type="match status" value="1"/>
</dbReference>
<evidence type="ECO:0000256" key="2">
    <source>
        <dbReference type="ARBA" id="ARBA00010989"/>
    </source>
</evidence>
<dbReference type="GO" id="GO:0050660">
    <property type="term" value="F:flavin adenine dinucleotide binding"/>
    <property type="evidence" value="ECO:0007669"/>
    <property type="project" value="InterPro"/>
</dbReference>
<protein>
    <recommendedName>
        <fullName evidence="6">FAD dependent oxidoreductase domain-containing protein</fullName>
    </recommendedName>
</protein>
<reference evidence="7" key="1">
    <citation type="submission" date="2013-12" db="EMBL/GenBank/DDBJ databases">
        <authorList>
            <person name="Genoscope - CEA"/>
        </authorList>
    </citation>
    <scope>NUCLEOTIDE SEQUENCE</scope>
    <source>
        <strain evidence="7">CBS 1993</strain>
    </source>
</reference>
<evidence type="ECO:0000256" key="4">
    <source>
        <dbReference type="ARBA" id="ARBA00022827"/>
    </source>
</evidence>
<dbReference type="GO" id="GO:0051698">
    <property type="term" value="F:saccharopine oxidase activity"/>
    <property type="evidence" value="ECO:0007669"/>
    <property type="project" value="TreeGrafter"/>
</dbReference>
<comment type="cofactor">
    <cofactor evidence="1">
        <name>FAD</name>
        <dbReference type="ChEBI" id="CHEBI:57692"/>
    </cofactor>
</comment>
<dbReference type="SMR" id="W6MIH5"/>
<sequence length="437" mass="49212">MSTTPITKDSAILIVGAGTFGLSTALDLARRGFSNVTCFDKYECPSPIAAGNDSNKMVEYEYYAPEETPHPGDRMRLESLELWKTDPIFNPHYHPVGFIYAASSKATLDEKTERVQHLLKHEYRDYEYLDTPEKFKKHIPVLTGDLPGWRGYFLNQDDGWLEARNAFVSTFRECKRLGVKFTFGADGDIGGLLEEEGNALGIVTKNGKQFRGDRIVITAGANAISVLDFKDQIQAKCFTLAHIKVTEEEAEKFKGLPVMFNFEKGFFFEADENLEIKICNEFPGYTNLDSEGRSVPFFTEEIPVEAEEGVRQYLRETIPEFADREFVKTRSCWCTDSPNRELILSEHPDYSNVILGTGDSGKSFMLMPVIGKYISRLVEAGTAGLTEKDAQFWKWRPETAGDRDDQQARYGGSGVVTDIKTIADWVSASNPKPHTIF</sequence>
<dbReference type="EMBL" id="HG793127">
    <property type="protein sequence ID" value="CDK26269.1"/>
    <property type="molecule type" value="Genomic_DNA"/>
</dbReference>
<dbReference type="Proteomes" id="UP000019384">
    <property type="component" value="Unassembled WGS sequence"/>
</dbReference>
<evidence type="ECO:0000256" key="1">
    <source>
        <dbReference type="ARBA" id="ARBA00001974"/>
    </source>
</evidence>
<evidence type="ECO:0000256" key="5">
    <source>
        <dbReference type="ARBA" id="ARBA00023002"/>
    </source>
</evidence>
<comment type="similarity">
    <text evidence="2">Belongs to the MSOX/MTOX family.</text>
</comment>
<reference evidence="7" key="2">
    <citation type="submission" date="2014-02" db="EMBL/GenBank/DDBJ databases">
        <title>Complete DNA sequence of /Kuraishia capsulata/ illustrates novel genomic features among budding yeasts (/Saccharomycotina/).</title>
        <authorList>
            <person name="Morales L."/>
            <person name="Noel B."/>
            <person name="Porcel B."/>
            <person name="Marcet-Houben M."/>
            <person name="Hullo M-F."/>
            <person name="Sacerdot C."/>
            <person name="Tekaia F."/>
            <person name="Leh-Louis V."/>
            <person name="Despons L."/>
            <person name="Khanna V."/>
            <person name="Aury J-M."/>
            <person name="Barbe V."/>
            <person name="Couloux A."/>
            <person name="Labadie K."/>
            <person name="Pelletier E."/>
            <person name="Souciet J-L."/>
            <person name="Boekhout T."/>
            <person name="Gabaldon T."/>
            <person name="Wincker P."/>
            <person name="Dujon B."/>
        </authorList>
    </citation>
    <scope>NUCLEOTIDE SEQUENCE</scope>
    <source>
        <strain evidence="7">CBS 1993</strain>
    </source>
</reference>
<dbReference type="RefSeq" id="XP_022458275.1">
    <property type="nucleotide sequence ID" value="XM_022602473.1"/>
</dbReference>
<dbReference type="SUPFAM" id="SSF51905">
    <property type="entry name" value="FAD/NAD(P)-binding domain"/>
    <property type="match status" value="1"/>
</dbReference>
<organism evidence="7 8">
    <name type="scientific">Kuraishia capsulata CBS 1993</name>
    <dbReference type="NCBI Taxonomy" id="1382522"/>
    <lineage>
        <taxon>Eukaryota</taxon>
        <taxon>Fungi</taxon>
        <taxon>Dikarya</taxon>
        <taxon>Ascomycota</taxon>
        <taxon>Saccharomycotina</taxon>
        <taxon>Pichiomycetes</taxon>
        <taxon>Pichiales</taxon>
        <taxon>Pichiaceae</taxon>
        <taxon>Kuraishia</taxon>
    </lineage>
</organism>
<dbReference type="HOGENOM" id="CLU_007884_0_2_1"/>
<evidence type="ECO:0000313" key="8">
    <source>
        <dbReference type="Proteomes" id="UP000019384"/>
    </source>
</evidence>
<keyword evidence="4" id="KW-0274">FAD</keyword>
<keyword evidence="3" id="KW-0285">Flavoprotein</keyword>
<gene>
    <name evidence="7" type="ORF">KUCA_T00002240001</name>
</gene>
<proteinExistence type="inferred from homology"/>
<dbReference type="GeneID" id="34519663"/>
<accession>W6MIH5</accession>
<evidence type="ECO:0000259" key="6">
    <source>
        <dbReference type="Pfam" id="PF01266"/>
    </source>
</evidence>
<dbReference type="OrthoDB" id="2219495at2759"/>
<dbReference type="GO" id="GO:0008115">
    <property type="term" value="F:sarcosine oxidase activity"/>
    <property type="evidence" value="ECO:0007669"/>
    <property type="project" value="TreeGrafter"/>
</dbReference>
<dbReference type="STRING" id="1382522.W6MIH5"/>
<keyword evidence="8" id="KW-1185">Reference proteome</keyword>